<feature type="repeat" description="TPR" evidence="3">
    <location>
        <begin position="248"/>
        <end position="281"/>
    </location>
</feature>
<organism evidence="5 6">
    <name type="scientific">Anaerococcus tetradius</name>
    <dbReference type="NCBI Taxonomy" id="33036"/>
    <lineage>
        <taxon>Bacteria</taxon>
        <taxon>Bacillati</taxon>
        <taxon>Bacillota</taxon>
        <taxon>Tissierellia</taxon>
        <taxon>Tissierellales</taxon>
        <taxon>Peptoniphilaceae</taxon>
        <taxon>Anaerococcus</taxon>
    </lineage>
</organism>
<dbReference type="AlphaFoldDB" id="A0A133KH91"/>
<evidence type="ECO:0000256" key="2">
    <source>
        <dbReference type="ARBA" id="ARBA00022803"/>
    </source>
</evidence>
<dbReference type="PANTHER" id="PTHR45586">
    <property type="entry name" value="TPR REPEAT-CONTAINING PROTEIN PA4667"/>
    <property type="match status" value="1"/>
</dbReference>
<evidence type="ECO:0000313" key="5">
    <source>
        <dbReference type="EMBL" id="KWZ78814.1"/>
    </source>
</evidence>
<evidence type="ECO:0000313" key="6">
    <source>
        <dbReference type="Proteomes" id="UP000070383"/>
    </source>
</evidence>
<keyword evidence="6" id="KW-1185">Reference proteome</keyword>
<dbReference type="Pfam" id="PF07719">
    <property type="entry name" value="TPR_2"/>
    <property type="match status" value="1"/>
</dbReference>
<dbReference type="PROSITE" id="PS50005">
    <property type="entry name" value="TPR"/>
    <property type="match status" value="2"/>
</dbReference>
<feature type="repeat" description="TPR" evidence="3">
    <location>
        <begin position="167"/>
        <end position="200"/>
    </location>
</feature>
<accession>A0A133KH91</accession>
<keyword evidence="1" id="KW-0677">Repeat</keyword>
<dbReference type="InterPro" id="IPR019734">
    <property type="entry name" value="TPR_rpt"/>
</dbReference>
<protein>
    <submittedName>
        <fullName evidence="5">Tetratricopeptide repeat protein</fullName>
    </submittedName>
</protein>
<dbReference type="PANTHER" id="PTHR45586:SF1">
    <property type="entry name" value="LIPOPOLYSACCHARIDE ASSEMBLY PROTEIN B"/>
    <property type="match status" value="1"/>
</dbReference>
<keyword evidence="2 3" id="KW-0802">TPR repeat</keyword>
<feature type="coiled-coil region" evidence="4">
    <location>
        <begin position="196"/>
        <end position="223"/>
    </location>
</feature>
<evidence type="ECO:0000256" key="3">
    <source>
        <dbReference type="PROSITE-ProRule" id="PRU00339"/>
    </source>
</evidence>
<dbReference type="Pfam" id="PF13174">
    <property type="entry name" value="TPR_6"/>
    <property type="match status" value="1"/>
</dbReference>
<dbReference type="RefSeq" id="WP_004836946.1">
    <property type="nucleotide sequence ID" value="NZ_CAMUDP010000021.1"/>
</dbReference>
<reference evidence="6" key="1">
    <citation type="submission" date="2016-01" db="EMBL/GenBank/DDBJ databases">
        <authorList>
            <person name="Mitreva M."/>
            <person name="Pepin K.H."/>
            <person name="Mihindukulasuriya K.A."/>
            <person name="Fulton R."/>
            <person name="Fronick C."/>
            <person name="O'Laughlin M."/>
            <person name="Miner T."/>
            <person name="Herter B."/>
            <person name="Rosa B.A."/>
            <person name="Cordes M."/>
            <person name="Tomlinson C."/>
            <person name="Wollam A."/>
            <person name="Palsikar V.B."/>
            <person name="Mardis E.R."/>
            <person name="Wilson R.K."/>
        </authorList>
    </citation>
    <scope>NUCLEOTIDE SEQUENCE [LARGE SCALE GENOMIC DNA]</scope>
    <source>
        <strain evidence="6">MJR8151</strain>
    </source>
</reference>
<gene>
    <name evidence="5" type="ORF">HMPREF3200_00541</name>
</gene>
<dbReference type="SMART" id="SM00028">
    <property type="entry name" value="TPR"/>
    <property type="match status" value="4"/>
</dbReference>
<dbReference type="InterPro" id="IPR011990">
    <property type="entry name" value="TPR-like_helical_dom_sf"/>
</dbReference>
<dbReference type="Gene3D" id="1.25.40.10">
    <property type="entry name" value="Tetratricopeptide repeat domain"/>
    <property type="match status" value="3"/>
</dbReference>
<dbReference type="EMBL" id="LRPM01000016">
    <property type="protein sequence ID" value="KWZ78814.1"/>
    <property type="molecule type" value="Genomic_DNA"/>
</dbReference>
<comment type="caution">
    <text evidence="5">The sequence shown here is derived from an EMBL/GenBank/DDBJ whole genome shotgun (WGS) entry which is preliminary data.</text>
</comment>
<dbReference type="Proteomes" id="UP000070383">
    <property type="component" value="Unassembled WGS sequence"/>
</dbReference>
<dbReference type="STRING" id="33036.HMPREF3200_00541"/>
<name>A0A133KH91_9FIRM</name>
<evidence type="ECO:0000256" key="4">
    <source>
        <dbReference type="SAM" id="Coils"/>
    </source>
</evidence>
<dbReference type="InterPro" id="IPR051012">
    <property type="entry name" value="CellSynth/LPSAsmb/PSIAsmb"/>
</dbReference>
<dbReference type="OrthoDB" id="358807at2"/>
<sequence>MNLDNYFRKFVDKLGYIELKESASYELLKEIPLPIYLKDMKEGVQSGDMENKINLDIILEGMLINIGSDQDFLHNYEYINVLNHYLKDITAFSADRAIKAMDDDRDKALLLLRAGYILNPLDEFNSYNYARLLWPKAYDDNIKEKDDFVKEALRILQEIIEKNENFAISYYELANIYANLGEYLKARNYYNQALAKTDSEIAKEEVRDKLREINDNADIEEALYYIGKSNYNQAIIKLTEILSKHKRADAYYYLAVAYQNINQYENSILAFQNALNEGGEFRQLYNDYAISLYLNKDIEKALIIIGEGLKKFPEDPRLSYNKIQINLSLGNIREAKKDIDKLLSFDDLTEEIVNNLNILKNQFNI</sequence>
<dbReference type="PATRIC" id="fig|33036.3.peg.539"/>
<keyword evidence="4" id="KW-0175">Coiled coil</keyword>
<dbReference type="SUPFAM" id="SSF48452">
    <property type="entry name" value="TPR-like"/>
    <property type="match status" value="1"/>
</dbReference>
<dbReference type="InterPro" id="IPR013105">
    <property type="entry name" value="TPR_2"/>
</dbReference>
<evidence type="ECO:0000256" key="1">
    <source>
        <dbReference type="ARBA" id="ARBA00022737"/>
    </source>
</evidence>
<proteinExistence type="predicted"/>